<dbReference type="AlphaFoldDB" id="A0A6G0GJ26"/>
<dbReference type="EMBL" id="WDBZ01000056">
    <property type="protein sequence ID" value="KAB6447190.1"/>
    <property type="molecule type" value="Genomic_DNA"/>
</dbReference>
<evidence type="ECO:0000313" key="3">
    <source>
        <dbReference type="Proteomes" id="UP000483142"/>
    </source>
</evidence>
<reference evidence="1 3" key="1">
    <citation type="journal article" date="2019" name="Nat. Med.">
        <title>A library of human gut bacterial isolates paired with longitudinal multiomics data enables mechanistic microbiome research.</title>
        <authorList>
            <person name="Poyet M."/>
            <person name="Groussin M."/>
            <person name="Gibbons S.M."/>
            <person name="Avila-Pacheco J."/>
            <person name="Jiang X."/>
            <person name="Kearney S.M."/>
            <person name="Perrotta A.R."/>
            <person name="Berdy B."/>
            <person name="Zhao S."/>
            <person name="Lieberman T.D."/>
            <person name="Swanson P.K."/>
            <person name="Smith M."/>
            <person name="Roesemann S."/>
            <person name="Alexander J.E."/>
            <person name="Rich S.A."/>
            <person name="Livny J."/>
            <person name="Vlamakis H."/>
            <person name="Clish C."/>
            <person name="Bullock K."/>
            <person name="Deik A."/>
            <person name="Scott J."/>
            <person name="Pierce K.A."/>
            <person name="Xavier R.J."/>
            <person name="Alm E.J."/>
        </authorList>
    </citation>
    <scope>NUCLEOTIDE SEQUENCE [LARGE SCALE GENOMIC DNA]</scope>
    <source>
        <strain evidence="1 3">BIOML-A141</strain>
    </source>
</reference>
<gene>
    <name evidence="1" type="ORF">GAZ09_20050</name>
    <name evidence="2" type="ORF">GAZ09_20230</name>
</gene>
<name>A0A6G0GJ26_PHOVU</name>
<organism evidence="1 3">
    <name type="scientific">Phocaeicola vulgatus</name>
    <name type="common">Bacteroides vulgatus</name>
    <dbReference type="NCBI Taxonomy" id="821"/>
    <lineage>
        <taxon>Bacteria</taxon>
        <taxon>Pseudomonadati</taxon>
        <taxon>Bacteroidota</taxon>
        <taxon>Bacteroidia</taxon>
        <taxon>Bacteroidales</taxon>
        <taxon>Bacteroidaceae</taxon>
        <taxon>Phocaeicola</taxon>
    </lineage>
</organism>
<evidence type="ECO:0000313" key="2">
    <source>
        <dbReference type="EMBL" id="KAB6447190.1"/>
    </source>
</evidence>
<dbReference type="EMBL" id="WDBZ01000056">
    <property type="protein sequence ID" value="KAB6447154.1"/>
    <property type="molecule type" value="Genomic_DNA"/>
</dbReference>
<comment type="caution">
    <text evidence="1">The sequence shown here is derived from an EMBL/GenBank/DDBJ whole genome shotgun (WGS) entry which is preliminary data.</text>
</comment>
<protein>
    <submittedName>
        <fullName evidence="1">Uncharacterized protein</fullName>
    </submittedName>
</protein>
<dbReference type="Proteomes" id="UP000483142">
    <property type="component" value="Unassembled WGS sequence"/>
</dbReference>
<proteinExistence type="predicted"/>
<evidence type="ECO:0000313" key="1">
    <source>
        <dbReference type="EMBL" id="KAB6447154.1"/>
    </source>
</evidence>
<sequence>MHLIDTFSASTGEKPERNLIPYFSRFSRTWTKKEHYYDTNTLGKNKTSAIYKPKTIFNKIIVLIFATFIENNYL</sequence>
<accession>A0A6G0GJ26</accession>